<dbReference type="EMBL" id="JBAMMX010000008">
    <property type="protein sequence ID" value="KAK6934142.1"/>
    <property type="molecule type" value="Genomic_DNA"/>
</dbReference>
<dbReference type="Proteomes" id="UP001370490">
    <property type="component" value="Unassembled WGS sequence"/>
</dbReference>
<proteinExistence type="predicted"/>
<accession>A0AAN8ZDU8</accession>
<dbReference type="Pfam" id="PF12222">
    <property type="entry name" value="PNGaseA"/>
    <property type="match status" value="1"/>
</dbReference>
<sequence length="618" mass="69665">MAVSHLLIVSLFSLFLQSVSSTATLHRAHHLYTSDLHSQPKSSNHTPLTKYFQVSKPINLPKTKPCSYLVLQHDFGYTYRKPPVLANYTPPENCPSQEFSKIVLEWKSTCRGKQFDRIFGVWLGGVEILRSCTAEPIPTGTIWMVEKDITRYNSLLMQNQTLAVYLGNVVDNTYTGIYHVNITIKFYPEEHSLNRFLPSLGNLGHGNRHSRANLILPISRNLPLNDGLWFEIENSTDIQVEFKIPRNVYRAVLEVYVSFHENDEFWYSNPPQEYIDANNLTNTPGNGPFREVLVSLDSVIVGAVLPFTVIYTGGINPFLWRPITGIGSFDLPSYDIEITPFLEKILDGETHEFAFSVTNALNVWYVDANLHLWLDTRSTQTEGKLLSSNSMPSLVSLESNFKGLNGTFLTKVSRSISSSGWVKSSHGRITSHFAQEFNYTNRMVMGNDGDVQIVNQIVNFNTSVNFETSSSKTHVSRSHKKFLIHVYLNGEDQGNGTYSQIANVTLGFDEDRSSGSKFGVSSSSLRNLQNGQGSILVKDNLIQSGLGSTQQVYDYGGSKSCYFRNVSSLNYTILYDTIGKYCSKRLKSTRVFGFDRWWQNPSRKAFLASLPDDKKDGL</sequence>
<gene>
    <name evidence="3" type="ORF">RJ641_034297</name>
</gene>
<name>A0AAN8ZDU8_9MAGN</name>
<keyword evidence="4" id="KW-1185">Reference proteome</keyword>
<protein>
    <submittedName>
        <fullName evidence="3">Peptide-N4-(N-acetyl-beta-glucosaminyl)asparagine amidase A</fullName>
    </submittedName>
</protein>
<feature type="signal peptide" evidence="1">
    <location>
        <begin position="1"/>
        <end position="21"/>
    </location>
</feature>
<dbReference type="InterPro" id="IPR056948">
    <property type="entry name" value="PNGaseA_N"/>
</dbReference>
<reference evidence="3 4" key="1">
    <citation type="submission" date="2023-12" db="EMBL/GenBank/DDBJ databases">
        <title>A high-quality genome assembly for Dillenia turbinata (Dilleniales).</title>
        <authorList>
            <person name="Chanderbali A."/>
        </authorList>
    </citation>
    <scope>NUCLEOTIDE SEQUENCE [LARGE SCALE GENOMIC DNA]</scope>
    <source>
        <strain evidence="3">LSX21</strain>
        <tissue evidence="3">Leaf</tissue>
    </source>
</reference>
<organism evidence="3 4">
    <name type="scientific">Dillenia turbinata</name>
    <dbReference type="NCBI Taxonomy" id="194707"/>
    <lineage>
        <taxon>Eukaryota</taxon>
        <taxon>Viridiplantae</taxon>
        <taxon>Streptophyta</taxon>
        <taxon>Embryophyta</taxon>
        <taxon>Tracheophyta</taxon>
        <taxon>Spermatophyta</taxon>
        <taxon>Magnoliopsida</taxon>
        <taxon>eudicotyledons</taxon>
        <taxon>Gunneridae</taxon>
        <taxon>Pentapetalae</taxon>
        <taxon>Dilleniales</taxon>
        <taxon>Dilleniaceae</taxon>
        <taxon>Dillenia</taxon>
    </lineage>
</organism>
<evidence type="ECO:0000313" key="3">
    <source>
        <dbReference type="EMBL" id="KAK6934142.1"/>
    </source>
</evidence>
<evidence type="ECO:0000256" key="1">
    <source>
        <dbReference type="SAM" id="SignalP"/>
    </source>
</evidence>
<dbReference type="InterPro" id="IPR021102">
    <property type="entry name" value="PNGase_A"/>
</dbReference>
<evidence type="ECO:0000259" key="2">
    <source>
        <dbReference type="Pfam" id="PF12222"/>
    </source>
</evidence>
<feature type="domain" description="Peptide N-acetyl-beta-D-glucosaminyl asparaginase amidase A N-terminal" evidence="2">
    <location>
        <begin position="63"/>
        <end position="387"/>
    </location>
</feature>
<dbReference type="Pfam" id="PF25156">
    <property type="entry name" value="PNGase_A_C"/>
    <property type="match status" value="1"/>
</dbReference>
<comment type="caution">
    <text evidence="3">The sequence shown here is derived from an EMBL/GenBank/DDBJ whole genome shotgun (WGS) entry which is preliminary data.</text>
</comment>
<dbReference type="PANTHER" id="PTHR31104">
    <property type="entry name" value="PEPTIDE-N4-(N-ACETYL-BETA-GLUCOSAMINYL)ASPARAGINE AMIDASE A PROTEIN"/>
    <property type="match status" value="1"/>
</dbReference>
<dbReference type="AlphaFoldDB" id="A0AAN8ZDU8"/>
<feature type="chain" id="PRO_5042998814" evidence="1">
    <location>
        <begin position="22"/>
        <end position="618"/>
    </location>
</feature>
<evidence type="ECO:0000313" key="4">
    <source>
        <dbReference type="Proteomes" id="UP001370490"/>
    </source>
</evidence>
<keyword evidence="1" id="KW-0732">Signal</keyword>